<reference evidence="1 2" key="1">
    <citation type="journal article" date="2023" name="Plants (Basel)">
        <title>Bridging the Gap: Combining Genomics and Transcriptomics Approaches to Understand Stylosanthes scabra, an Orphan Legume from the Brazilian Caatinga.</title>
        <authorList>
            <person name="Ferreira-Neto J.R.C."/>
            <person name="da Silva M.D."/>
            <person name="Binneck E."/>
            <person name="de Melo N.F."/>
            <person name="da Silva R.H."/>
            <person name="de Melo A.L.T.M."/>
            <person name="Pandolfi V."/>
            <person name="Bustamante F.O."/>
            <person name="Brasileiro-Vidal A.C."/>
            <person name="Benko-Iseppon A.M."/>
        </authorList>
    </citation>
    <scope>NUCLEOTIDE SEQUENCE [LARGE SCALE GENOMIC DNA]</scope>
    <source>
        <tissue evidence="1">Leaves</tissue>
    </source>
</reference>
<evidence type="ECO:0000313" key="2">
    <source>
        <dbReference type="Proteomes" id="UP001341840"/>
    </source>
</evidence>
<proteinExistence type="predicted"/>
<comment type="caution">
    <text evidence="1">The sequence shown here is derived from an EMBL/GenBank/DDBJ whole genome shotgun (WGS) entry which is preliminary data.</text>
</comment>
<organism evidence="1 2">
    <name type="scientific">Stylosanthes scabra</name>
    <dbReference type="NCBI Taxonomy" id="79078"/>
    <lineage>
        <taxon>Eukaryota</taxon>
        <taxon>Viridiplantae</taxon>
        <taxon>Streptophyta</taxon>
        <taxon>Embryophyta</taxon>
        <taxon>Tracheophyta</taxon>
        <taxon>Spermatophyta</taxon>
        <taxon>Magnoliopsida</taxon>
        <taxon>eudicotyledons</taxon>
        <taxon>Gunneridae</taxon>
        <taxon>Pentapetalae</taxon>
        <taxon>rosids</taxon>
        <taxon>fabids</taxon>
        <taxon>Fabales</taxon>
        <taxon>Fabaceae</taxon>
        <taxon>Papilionoideae</taxon>
        <taxon>50 kb inversion clade</taxon>
        <taxon>dalbergioids sensu lato</taxon>
        <taxon>Dalbergieae</taxon>
        <taxon>Pterocarpus clade</taxon>
        <taxon>Stylosanthes</taxon>
    </lineage>
</organism>
<dbReference type="Proteomes" id="UP001341840">
    <property type="component" value="Unassembled WGS sequence"/>
</dbReference>
<keyword evidence="2" id="KW-1185">Reference proteome</keyword>
<feature type="non-terminal residue" evidence="1">
    <location>
        <position position="63"/>
    </location>
</feature>
<gene>
    <name evidence="1" type="ORF">PIB30_097517</name>
</gene>
<feature type="non-terminal residue" evidence="1">
    <location>
        <position position="1"/>
    </location>
</feature>
<dbReference type="EMBL" id="JASCZI010274265">
    <property type="protein sequence ID" value="MED6225834.1"/>
    <property type="molecule type" value="Genomic_DNA"/>
</dbReference>
<accession>A0ABU6ZV33</accession>
<evidence type="ECO:0000313" key="1">
    <source>
        <dbReference type="EMBL" id="MED6225834.1"/>
    </source>
</evidence>
<sequence length="63" mass="7422">AFDDHKNKYKVEEAELQKWRSVLKEIANISGNHYPSPKYETKWPKEGLQTQGDYATLVSLVWR</sequence>
<name>A0ABU6ZV33_9FABA</name>
<protein>
    <submittedName>
        <fullName evidence="1">Uncharacterized protein</fullName>
    </submittedName>
</protein>